<feature type="compositionally biased region" description="Basic residues" evidence="1">
    <location>
        <begin position="147"/>
        <end position="156"/>
    </location>
</feature>
<sequence>MSTSLRVVRRGDFVSNFMLLQKICKDSVDEMRPSITYDYSRYSKPWKDDGFPSVVAAHKRIGLLQKFNKWQGKAIEKMQKFMDKMVSKIKSLEKKVSGSSSKKKKATMAPTFPMSTSLLTTPRRIPAKEPHRASSFEPREGEDNSQRRRKSSKARRSSSTTGLDRVQTEETQLHRADGRVGLEESGFEYPGFEYDPTPYQEYPQSRWNPYGQFELAMLHQGQGSHTHFNEEEEEEEPQAQSSGVNPAEWSVPDGRLPSPDHDLASQIFGGH</sequence>
<feature type="region of interest" description="Disordered" evidence="1">
    <location>
        <begin position="92"/>
        <end position="184"/>
    </location>
</feature>
<dbReference type="Proteomes" id="UP000467841">
    <property type="component" value="Unassembled WGS sequence"/>
</dbReference>
<proteinExistence type="predicted"/>
<evidence type="ECO:0000256" key="1">
    <source>
        <dbReference type="SAM" id="MobiDB-lite"/>
    </source>
</evidence>
<feature type="region of interest" description="Disordered" evidence="1">
    <location>
        <begin position="221"/>
        <end position="271"/>
    </location>
</feature>
<protein>
    <submittedName>
        <fullName evidence="2">Uncharacterized protein</fullName>
    </submittedName>
</protein>
<gene>
    <name evidence="2" type="ORF">MERR_LOCUS38117</name>
</gene>
<dbReference type="EMBL" id="CACVBM020001460">
    <property type="protein sequence ID" value="CAA7050882.1"/>
    <property type="molecule type" value="Genomic_DNA"/>
</dbReference>
<evidence type="ECO:0000313" key="3">
    <source>
        <dbReference type="Proteomes" id="UP000467841"/>
    </source>
</evidence>
<feature type="compositionally biased region" description="Basic and acidic residues" evidence="1">
    <location>
        <begin position="126"/>
        <end position="146"/>
    </location>
</feature>
<comment type="caution">
    <text evidence="2">The sequence shown here is derived from an EMBL/GenBank/DDBJ whole genome shotgun (WGS) entry which is preliminary data.</text>
</comment>
<reference evidence="2" key="1">
    <citation type="submission" date="2020-01" db="EMBL/GenBank/DDBJ databases">
        <authorList>
            <person name="Mishra B."/>
        </authorList>
    </citation>
    <scope>NUCLEOTIDE SEQUENCE [LARGE SCALE GENOMIC DNA]</scope>
</reference>
<evidence type="ECO:0000313" key="2">
    <source>
        <dbReference type="EMBL" id="CAA7050882.1"/>
    </source>
</evidence>
<accession>A0A6D2KP87</accession>
<feature type="compositionally biased region" description="Basic and acidic residues" evidence="1">
    <location>
        <begin position="166"/>
        <end position="182"/>
    </location>
</feature>
<name>A0A6D2KP87_9BRAS</name>
<organism evidence="2 3">
    <name type="scientific">Microthlaspi erraticum</name>
    <dbReference type="NCBI Taxonomy" id="1685480"/>
    <lineage>
        <taxon>Eukaryota</taxon>
        <taxon>Viridiplantae</taxon>
        <taxon>Streptophyta</taxon>
        <taxon>Embryophyta</taxon>
        <taxon>Tracheophyta</taxon>
        <taxon>Spermatophyta</taxon>
        <taxon>Magnoliopsida</taxon>
        <taxon>eudicotyledons</taxon>
        <taxon>Gunneridae</taxon>
        <taxon>Pentapetalae</taxon>
        <taxon>rosids</taxon>
        <taxon>malvids</taxon>
        <taxon>Brassicales</taxon>
        <taxon>Brassicaceae</taxon>
        <taxon>Coluteocarpeae</taxon>
        <taxon>Microthlaspi</taxon>
    </lineage>
</organism>
<dbReference type="AlphaFoldDB" id="A0A6D2KP87"/>
<keyword evidence="3" id="KW-1185">Reference proteome</keyword>